<dbReference type="SUPFAM" id="SSF54211">
    <property type="entry name" value="Ribosomal protein S5 domain 2-like"/>
    <property type="match status" value="1"/>
</dbReference>
<name>A0ABR8XKS5_9BACL</name>
<reference evidence="3 4" key="1">
    <citation type="submission" date="2020-08" db="EMBL/GenBank/DDBJ databases">
        <title>A Genomic Blueprint of the Chicken Gut Microbiome.</title>
        <authorList>
            <person name="Gilroy R."/>
            <person name="Ravi A."/>
            <person name="Getino M."/>
            <person name="Pursley I."/>
            <person name="Horton D.L."/>
            <person name="Alikhan N.-F."/>
            <person name="Baker D."/>
            <person name="Gharbi K."/>
            <person name="Hall N."/>
            <person name="Watson M."/>
            <person name="Adriaenssens E.M."/>
            <person name="Foster-Nyarko E."/>
            <person name="Jarju S."/>
            <person name="Secka A."/>
            <person name="Antonio M."/>
            <person name="Oren A."/>
            <person name="Chaudhuri R."/>
            <person name="La Ragione R.M."/>
            <person name="Hildebrand F."/>
            <person name="Pallen M.J."/>
        </authorList>
    </citation>
    <scope>NUCLEOTIDE SEQUENCE [LARGE SCALE GENOMIC DNA]</scope>
    <source>
        <strain evidence="3 4">Sa1YVA6</strain>
    </source>
</reference>
<dbReference type="InterPro" id="IPR008269">
    <property type="entry name" value="Lon_proteolytic"/>
</dbReference>
<feature type="transmembrane region" description="Helical" evidence="1">
    <location>
        <begin position="58"/>
        <end position="77"/>
    </location>
</feature>
<dbReference type="Proteomes" id="UP000600565">
    <property type="component" value="Unassembled WGS sequence"/>
</dbReference>
<evidence type="ECO:0000313" key="4">
    <source>
        <dbReference type="Proteomes" id="UP000600565"/>
    </source>
</evidence>
<dbReference type="InterPro" id="IPR014721">
    <property type="entry name" value="Ribsml_uS5_D2-typ_fold_subgr"/>
</dbReference>
<protein>
    <submittedName>
        <fullName evidence="3">Peptidase</fullName>
    </submittedName>
</protein>
<feature type="transmembrane region" description="Helical" evidence="1">
    <location>
        <begin position="7"/>
        <end position="23"/>
    </location>
</feature>
<organism evidence="3 4">
    <name type="scientific">Solibacillus merdavium</name>
    <dbReference type="NCBI Taxonomy" id="2762218"/>
    <lineage>
        <taxon>Bacteria</taxon>
        <taxon>Bacillati</taxon>
        <taxon>Bacillota</taxon>
        <taxon>Bacilli</taxon>
        <taxon>Bacillales</taxon>
        <taxon>Caryophanaceae</taxon>
        <taxon>Solibacillus</taxon>
    </lineage>
</organism>
<dbReference type="PANTHER" id="PTHR10046">
    <property type="entry name" value="ATP DEPENDENT LON PROTEASE FAMILY MEMBER"/>
    <property type="match status" value="1"/>
</dbReference>
<evidence type="ECO:0000259" key="2">
    <source>
        <dbReference type="Pfam" id="PF05362"/>
    </source>
</evidence>
<keyword evidence="1" id="KW-1133">Transmembrane helix</keyword>
<dbReference type="Pfam" id="PF05362">
    <property type="entry name" value="Lon_C"/>
    <property type="match status" value="1"/>
</dbReference>
<comment type="caution">
    <text evidence="3">The sequence shown here is derived from an EMBL/GenBank/DDBJ whole genome shotgun (WGS) entry which is preliminary data.</text>
</comment>
<feature type="transmembrane region" description="Helical" evidence="1">
    <location>
        <begin position="29"/>
        <end position="49"/>
    </location>
</feature>
<feature type="domain" description="Lon proteolytic" evidence="2">
    <location>
        <begin position="190"/>
        <end position="280"/>
    </location>
</feature>
<keyword evidence="1" id="KW-0812">Transmembrane</keyword>
<proteinExistence type="predicted"/>
<dbReference type="Gene3D" id="3.30.230.10">
    <property type="match status" value="1"/>
</dbReference>
<evidence type="ECO:0000313" key="3">
    <source>
        <dbReference type="EMBL" id="MBD8032545.1"/>
    </source>
</evidence>
<keyword evidence="1" id="KW-0472">Membrane</keyword>
<dbReference type="InterPro" id="IPR027065">
    <property type="entry name" value="Lon_Prtase"/>
</dbReference>
<dbReference type="PRINTS" id="PR00830">
    <property type="entry name" value="ENDOLAPTASE"/>
</dbReference>
<sequence length="289" mass="32704">MKRATLIVLPFILYILGLLLYYFDKINIYLFFILIITGLGIALLGFYLYRNNNRQKQIFVGIFFVISLICVFESRLINYEVYTYFVTSYNEPFEIVEDSGIHILSVDIFEAAYIDDLDYLIKTLELSNDKEVLDAEMVTNKIRYTSKNDELLSYIRPAEKHFETMKGNVVAYLPGTSSAIEDFLNREDFEGDSAGLAAVLSGLIENGSFNNNVPIAVTGAIDGEGNVKEIGSMKAKILIAEKSGFSHIFIPEENAKEAREVKDIHQLNIEIIEVASVDRAVMEIEKLNT</sequence>
<accession>A0ABR8XKS5</accession>
<dbReference type="EMBL" id="JACSPW010000003">
    <property type="protein sequence ID" value="MBD8032545.1"/>
    <property type="molecule type" value="Genomic_DNA"/>
</dbReference>
<evidence type="ECO:0000256" key="1">
    <source>
        <dbReference type="SAM" id="Phobius"/>
    </source>
</evidence>
<gene>
    <name evidence="3" type="ORF">H9632_05645</name>
</gene>
<keyword evidence="4" id="KW-1185">Reference proteome</keyword>
<dbReference type="InterPro" id="IPR020568">
    <property type="entry name" value="Ribosomal_Su5_D2-typ_SF"/>
</dbReference>